<protein>
    <submittedName>
        <fullName evidence="2">ABC-2 type transport system permease protein</fullName>
    </submittedName>
</protein>
<dbReference type="AlphaFoldDB" id="A0A1I7LGW8"/>
<reference evidence="3" key="1">
    <citation type="submission" date="2016-10" db="EMBL/GenBank/DDBJ databases">
        <authorList>
            <person name="Varghese N."/>
        </authorList>
    </citation>
    <scope>NUCLEOTIDE SEQUENCE [LARGE SCALE GENOMIC DNA]</scope>
    <source>
        <strain evidence="3">DSM 17980</strain>
    </source>
</reference>
<gene>
    <name evidence="2" type="ORF">SAMN05421543_1492</name>
</gene>
<keyword evidence="1" id="KW-1133">Transmembrane helix</keyword>
<sequence length="122" mass="13196">MSAALFRTTLKIHTPTILSYALGTSVYLWLFIGVYPSLAKSSALNSLLQSLPPGMLQVIGYQSGVSQVGDFLAGEFYGLIYLIILAIYTVTTATKLMARSVDNGSMAYLLTCPCSRSSSRRT</sequence>
<dbReference type="Proteomes" id="UP000183508">
    <property type="component" value="Unassembled WGS sequence"/>
</dbReference>
<keyword evidence="1" id="KW-0472">Membrane</keyword>
<dbReference type="STRING" id="392015.SAMN05421543_1492"/>
<evidence type="ECO:0000313" key="2">
    <source>
        <dbReference type="EMBL" id="SFV08919.1"/>
    </source>
</evidence>
<feature type="transmembrane region" description="Helical" evidence="1">
    <location>
        <begin position="17"/>
        <end position="38"/>
    </location>
</feature>
<dbReference type="RefSeq" id="WP_067922345.1">
    <property type="nucleotide sequence ID" value="NZ_FPBV01000049.1"/>
</dbReference>
<dbReference type="EMBL" id="FPBV01000049">
    <property type="protein sequence ID" value="SFV08919.1"/>
    <property type="molecule type" value="Genomic_DNA"/>
</dbReference>
<keyword evidence="3" id="KW-1185">Reference proteome</keyword>
<proteinExistence type="predicted"/>
<evidence type="ECO:0000313" key="3">
    <source>
        <dbReference type="Proteomes" id="UP000183508"/>
    </source>
</evidence>
<feature type="transmembrane region" description="Helical" evidence="1">
    <location>
        <begin position="76"/>
        <end position="98"/>
    </location>
</feature>
<keyword evidence="1" id="KW-0812">Transmembrane</keyword>
<accession>A0A1I7LGW8</accession>
<evidence type="ECO:0000256" key="1">
    <source>
        <dbReference type="SAM" id="Phobius"/>
    </source>
</evidence>
<dbReference type="OrthoDB" id="66636at2"/>
<name>A0A1I7LGW8_9BACL</name>
<organism evidence="2 3">
    <name type="scientific">Alicyclobacillus macrosporangiidus</name>
    <dbReference type="NCBI Taxonomy" id="392015"/>
    <lineage>
        <taxon>Bacteria</taxon>
        <taxon>Bacillati</taxon>
        <taxon>Bacillota</taxon>
        <taxon>Bacilli</taxon>
        <taxon>Bacillales</taxon>
        <taxon>Alicyclobacillaceae</taxon>
        <taxon>Alicyclobacillus</taxon>
    </lineage>
</organism>